<dbReference type="InterPro" id="IPR039391">
    <property type="entry name" value="Phytocyanin-like"/>
</dbReference>
<dbReference type="GO" id="GO:0005886">
    <property type="term" value="C:plasma membrane"/>
    <property type="evidence" value="ECO:0007669"/>
    <property type="project" value="TreeGrafter"/>
</dbReference>
<name>A0AAV6WMY7_9LAMI</name>
<evidence type="ECO:0000313" key="4">
    <source>
        <dbReference type="Proteomes" id="UP000826271"/>
    </source>
</evidence>
<dbReference type="Gene3D" id="2.60.40.420">
    <property type="entry name" value="Cupredoxins - blue copper proteins"/>
    <property type="match status" value="1"/>
</dbReference>
<dbReference type="SUPFAM" id="SSF49503">
    <property type="entry name" value="Cupredoxins"/>
    <property type="match status" value="1"/>
</dbReference>
<dbReference type="Pfam" id="PF02298">
    <property type="entry name" value="Cu_bind_like"/>
    <property type="match status" value="1"/>
</dbReference>
<gene>
    <name evidence="3" type="ORF">BUALT_Bualt15G0095800</name>
</gene>
<evidence type="ECO:0000259" key="2">
    <source>
        <dbReference type="PROSITE" id="PS51485"/>
    </source>
</evidence>
<comment type="caution">
    <text evidence="3">The sequence shown here is derived from an EMBL/GenBank/DDBJ whole genome shotgun (WGS) entry which is preliminary data.</text>
</comment>
<organism evidence="3 4">
    <name type="scientific">Buddleja alternifolia</name>
    <dbReference type="NCBI Taxonomy" id="168488"/>
    <lineage>
        <taxon>Eukaryota</taxon>
        <taxon>Viridiplantae</taxon>
        <taxon>Streptophyta</taxon>
        <taxon>Embryophyta</taxon>
        <taxon>Tracheophyta</taxon>
        <taxon>Spermatophyta</taxon>
        <taxon>Magnoliopsida</taxon>
        <taxon>eudicotyledons</taxon>
        <taxon>Gunneridae</taxon>
        <taxon>Pentapetalae</taxon>
        <taxon>asterids</taxon>
        <taxon>lamiids</taxon>
        <taxon>Lamiales</taxon>
        <taxon>Scrophulariaceae</taxon>
        <taxon>Buddlejeae</taxon>
        <taxon>Buddleja</taxon>
    </lineage>
</organism>
<dbReference type="AlphaFoldDB" id="A0AAV6WMY7"/>
<dbReference type="PANTHER" id="PTHR33021:SF339">
    <property type="entry name" value="OS07G0570600 PROTEIN"/>
    <property type="match status" value="1"/>
</dbReference>
<keyword evidence="4" id="KW-1185">Reference proteome</keyword>
<keyword evidence="1" id="KW-0732">Signal</keyword>
<dbReference type="InterPro" id="IPR008972">
    <property type="entry name" value="Cupredoxin"/>
</dbReference>
<feature type="signal peptide" evidence="1">
    <location>
        <begin position="1"/>
        <end position="24"/>
    </location>
</feature>
<dbReference type="InterPro" id="IPR003245">
    <property type="entry name" value="Phytocyanin_dom"/>
</dbReference>
<dbReference type="GO" id="GO:0009055">
    <property type="term" value="F:electron transfer activity"/>
    <property type="evidence" value="ECO:0007669"/>
    <property type="project" value="InterPro"/>
</dbReference>
<evidence type="ECO:0000313" key="3">
    <source>
        <dbReference type="EMBL" id="KAG8368912.1"/>
    </source>
</evidence>
<proteinExistence type="predicted"/>
<dbReference type="Proteomes" id="UP000826271">
    <property type="component" value="Unassembled WGS sequence"/>
</dbReference>
<dbReference type="EMBL" id="WHWC01000015">
    <property type="protein sequence ID" value="KAG8368912.1"/>
    <property type="molecule type" value="Genomic_DNA"/>
</dbReference>
<dbReference type="PROSITE" id="PS51485">
    <property type="entry name" value="PHYTOCYANIN"/>
    <property type="match status" value="1"/>
</dbReference>
<evidence type="ECO:0000256" key="1">
    <source>
        <dbReference type="SAM" id="SignalP"/>
    </source>
</evidence>
<accession>A0AAV6WMY7</accession>
<feature type="chain" id="PRO_5043383813" description="Phytocyanin domain-containing protein" evidence="1">
    <location>
        <begin position="25"/>
        <end position="122"/>
    </location>
</feature>
<feature type="domain" description="Phytocyanin" evidence="2">
    <location>
        <begin position="25"/>
        <end position="122"/>
    </location>
</feature>
<reference evidence="3" key="1">
    <citation type="submission" date="2019-10" db="EMBL/GenBank/DDBJ databases">
        <authorList>
            <person name="Zhang R."/>
            <person name="Pan Y."/>
            <person name="Wang J."/>
            <person name="Ma R."/>
            <person name="Yu S."/>
        </authorList>
    </citation>
    <scope>NUCLEOTIDE SEQUENCE</scope>
    <source>
        <strain evidence="3">LA-IB0</strain>
        <tissue evidence="3">Leaf</tissue>
    </source>
</reference>
<dbReference type="PANTHER" id="PTHR33021">
    <property type="entry name" value="BLUE COPPER PROTEIN"/>
    <property type="match status" value="1"/>
</dbReference>
<sequence>MASSASKIVWLFVILSLALTHTLATEFEVGGNLGWTVGVDVREWWRAKIIQVNDTFHFRFKSPCTVAVVDEVGYLTCDSSKAQINDGSGSFSYTFNTTGKVSFISAGAGDCEAGLKMQVFVL</sequence>
<protein>
    <recommendedName>
        <fullName evidence="2">Phytocyanin domain-containing protein</fullName>
    </recommendedName>
</protein>